<proteinExistence type="inferred from homology"/>
<dbReference type="NCBIfam" id="TIGR03141">
    <property type="entry name" value="cytochro_ccmD"/>
    <property type="match status" value="1"/>
</dbReference>
<keyword evidence="7 12" id="KW-0997">Cell inner membrane</keyword>
<evidence type="ECO:0000256" key="4">
    <source>
        <dbReference type="ARBA" id="ARBA00016461"/>
    </source>
</evidence>
<dbReference type="InterPro" id="IPR007078">
    <property type="entry name" value="Haem_export_protD_CcmD"/>
</dbReference>
<evidence type="ECO:0000256" key="10">
    <source>
        <dbReference type="ARBA" id="ARBA00022989"/>
    </source>
</evidence>
<keyword evidence="6 12" id="KW-1003">Cell membrane</keyword>
<evidence type="ECO:0000256" key="1">
    <source>
        <dbReference type="ARBA" id="ARBA00002442"/>
    </source>
</evidence>
<dbReference type="Proteomes" id="UP000047420">
    <property type="component" value="Unassembled WGS sequence"/>
</dbReference>
<evidence type="ECO:0000256" key="11">
    <source>
        <dbReference type="ARBA" id="ARBA00023136"/>
    </source>
</evidence>
<comment type="subcellular location">
    <subcellularLocation>
        <location evidence="2 12">Cell inner membrane</location>
        <topology evidence="2 12">Single-pass membrane protein</topology>
    </subcellularLocation>
</comment>
<evidence type="ECO:0000256" key="7">
    <source>
        <dbReference type="ARBA" id="ARBA00022519"/>
    </source>
</evidence>
<accession>A0ABP1ZBD2</accession>
<keyword evidence="9 12" id="KW-0201">Cytochrome c-type biogenesis</keyword>
<dbReference type="Pfam" id="PF04995">
    <property type="entry name" value="CcmD"/>
    <property type="match status" value="1"/>
</dbReference>
<sequence>MTPAFHSWAEFFAMGNYAFYVWLAVAATLLSLLGLLMHTLWQHKQLLADIHRRQAREQRIRQAQLNQTSLHQSLLQQAPQHIANLQEKRP</sequence>
<evidence type="ECO:0000256" key="9">
    <source>
        <dbReference type="ARBA" id="ARBA00022748"/>
    </source>
</evidence>
<protein>
    <recommendedName>
        <fullName evidence="4 12">Heme exporter protein D</fullName>
    </recommendedName>
</protein>
<evidence type="ECO:0000256" key="3">
    <source>
        <dbReference type="ARBA" id="ARBA00008741"/>
    </source>
</evidence>
<evidence type="ECO:0000313" key="14">
    <source>
        <dbReference type="Proteomes" id="UP000047420"/>
    </source>
</evidence>
<reference evidence="13 14" key="1">
    <citation type="submission" date="2015-03" db="EMBL/GenBank/DDBJ databases">
        <authorList>
            <consortium name="Pathogen Informatics"/>
            <person name="Murphy D."/>
        </authorList>
    </citation>
    <scope>NUCLEOTIDE SEQUENCE [LARGE SCALE GENOMIC DNA]</scope>
    <source>
        <strain evidence="13 14">WP-931201</strain>
    </source>
</reference>
<dbReference type="PANTHER" id="PTHR37531">
    <property type="entry name" value="HEME EXPORTER PROTEIN D"/>
    <property type="match status" value="1"/>
</dbReference>
<evidence type="ECO:0000313" key="13">
    <source>
        <dbReference type="EMBL" id="CRG50055.1"/>
    </source>
</evidence>
<comment type="similarity">
    <text evidence="3 12">Belongs to the CcmD/CycX/HelD family.</text>
</comment>
<organism evidence="13 14">
    <name type="scientific">Yersinia wautersii</name>
    <dbReference type="NCBI Taxonomy" id="1341643"/>
    <lineage>
        <taxon>Bacteria</taxon>
        <taxon>Pseudomonadati</taxon>
        <taxon>Pseudomonadota</taxon>
        <taxon>Gammaproteobacteria</taxon>
        <taxon>Enterobacterales</taxon>
        <taxon>Yersiniaceae</taxon>
        <taxon>Yersinia</taxon>
    </lineage>
</organism>
<keyword evidence="10 12" id="KW-1133">Transmembrane helix</keyword>
<keyword evidence="8 12" id="KW-0812">Transmembrane</keyword>
<dbReference type="RefSeq" id="WP_033847220.1">
    <property type="nucleotide sequence ID" value="NZ_CBLG010000018.1"/>
</dbReference>
<evidence type="ECO:0000256" key="5">
    <source>
        <dbReference type="ARBA" id="ARBA00022448"/>
    </source>
</evidence>
<evidence type="ECO:0000256" key="6">
    <source>
        <dbReference type="ARBA" id="ARBA00022475"/>
    </source>
</evidence>
<name>A0ABP1ZBD2_9GAMM</name>
<dbReference type="PANTHER" id="PTHR37531:SF1">
    <property type="entry name" value="HEME EXPORTER PROTEIN D"/>
    <property type="match status" value="1"/>
</dbReference>
<evidence type="ECO:0000256" key="8">
    <source>
        <dbReference type="ARBA" id="ARBA00022692"/>
    </source>
</evidence>
<comment type="caution">
    <text evidence="13">The sequence shown here is derived from an EMBL/GenBank/DDBJ whole genome shotgun (WGS) entry which is preliminary data.</text>
</comment>
<dbReference type="InterPro" id="IPR052075">
    <property type="entry name" value="Heme_exporter_D"/>
</dbReference>
<comment type="function">
    <text evidence="1 12">Required for the export of heme to the periplasm for the biogenesis of c-type cytochromes.</text>
</comment>
<keyword evidence="14" id="KW-1185">Reference proteome</keyword>
<keyword evidence="11 12" id="KW-0472">Membrane</keyword>
<evidence type="ECO:0000256" key="12">
    <source>
        <dbReference type="RuleBase" id="RU363101"/>
    </source>
</evidence>
<feature type="transmembrane region" description="Helical" evidence="12">
    <location>
        <begin position="17"/>
        <end position="37"/>
    </location>
</feature>
<gene>
    <name evidence="13" type="primary">ccmD</name>
    <name evidence="13" type="ORF">ERS008478_01607</name>
</gene>
<evidence type="ECO:0000256" key="2">
    <source>
        <dbReference type="ARBA" id="ARBA00004377"/>
    </source>
</evidence>
<keyword evidence="5 12" id="KW-0813">Transport</keyword>
<dbReference type="EMBL" id="CVMG01000010">
    <property type="protein sequence ID" value="CRG50055.1"/>
    <property type="molecule type" value="Genomic_DNA"/>
</dbReference>